<dbReference type="GO" id="GO:0016853">
    <property type="term" value="F:isomerase activity"/>
    <property type="evidence" value="ECO:0007669"/>
    <property type="project" value="UniProtKB-KW"/>
</dbReference>
<organism evidence="1 2">
    <name type="scientific">Paraburkholderia hospita</name>
    <dbReference type="NCBI Taxonomy" id="169430"/>
    <lineage>
        <taxon>Bacteria</taxon>
        <taxon>Pseudomonadati</taxon>
        <taxon>Pseudomonadota</taxon>
        <taxon>Betaproteobacteria</taxon>
        <taxon>Burkholderiales</taxon>
        <taxon>Burkholderiaceae</taxon>
        <taxon>Paraburkholderia</taxon>
    </lineage>
</organism>
<sequence length="48" mass="5617">MIHSDICATADKMGFAEMWRILQADDIKHVEFEFLVDSYQTGERPSHF</sequence>
<keyword evidence="2" id="KW-1185">Reference proteome</keyword>
<evidence type="ECO:0000313" key="1">
    <source>
        <dbReference type="EMBL" id="EIM94386.1"/>
    </source>
</evidence>
<dbReference type="Proteomes" id="UP000004980">
    <property type="component" value="Unassembled WGS sequence"/>
</dbReference>
<dbReference type="EMBL" id="AKAU01000280">
    <property type="protein sequence ID" value="EIM94386.1"/>
    <property type="molecule type" value="Genomic_DNA"/>
</dbReference>
<gene>
    <name evidence="1" type="ORF">WQE_44733</name>
</gene>
<evidence type="ECO:0000313" key="2">
    <source>
        <dbReference type="Proteomes" id="UP000004980"/>
    </source>
</evidence>
<comment type="caution">
    <text evidence="1">The sequence shown here is derived from an EMBL/GenBank/DDBJ whole genome shotgun (WGS) entry which is preliminary data.</text>
</comment>
<proteinExistence type="predicted"/>
<accession>A0ABN0F6Y8</accession>
<name>A0ABN0F6Y8_9BURK</name>
<keyword evidence="1" id="KW-0413">Isomerase</keyword>
<dbReference type="RefSeq" id="WP_009770631.1">
    <property type="nucleotide sequence ID" value="NZ_AKAU01000280.1"/>
</dbReference>
<protein>
    <submittedName>
        <fullName evidence="1">Xylose isomerase domain-containing protein</fullName>
    </submittedName>
</protein>
<reference evidence="1 2" key="1">
    <citation type="journal article" date="2012" name="J. Bacteriol.">
        <title>Draft Genome Sequence of the Soil Bacterium Burkholderia terrae Strain BS001, Which Interacts with Fungal Surface Structures.</title>
        <authorList>
            <person name="Nazir R."/>
            <person name="Hansen M.A."/>
            <person name="Sorensen S."/>
            <person name="van Elsas J.D."/>
        </authorList>
    </citation>
    <scope>NUCLEOTIDE SEQUENCE [LARGE SCALE GENOMIC DNA]</scope>
    <source>
        <strain evidence="1 2">BS001</strain>
    </source>
</reference>